<dbReference type="EMBL" id="CP002962">
    <property type="protein sequence ID" value="AFK05475.1"/>
    <property type="molecule type" value="Genomic_DNA"/>
</dbReference>
<keyword evidence="1" id="KW-0812">Transmembrane</keyword>
<proteinExistence type="predicted"/>
<gene>
    <name evidence="2" type="ordered locus">Emtol_0203</name>
</gene>
<geneLocation type="plasmid" evidence="2 3">
    <name>pEMTOL01</name>
</geneLocation>
<dbReference type="Proteomes" id="UP000002875">
    <property type="component" value="Plasmid pEMTOL01"/>
</dbReference>
<evidence type="ECO:0000313" key="3">
    <source>
        <dbReference type="Proteomes" id="UP000002875"/>
    </source>
</evidence>
<organism evidence="2 3">
    <name type="scientific">Emticicia oligotrophica (strain DSM 17448 / CIP 109782 / MTCC 6937 / GPTSA100-15)</name>
    <dbReference type="NCBI Taxonomy" id="929562"/>
    <lineage>
        <taxon>Bacteria</taxon>
        <taxon>Pseudomonadati</taxon>
        <taxon>Bacteroidota</taxon>
        <taxon>Cytophagia</taxon>
        <taxon>Cytophagales</taxon>
        <taxon>Leadbetterellaceae</taxon>
        <taxon>Emticicia</taxon>
    </lineage>
</organism>
<keyword evidence="1" id="KW-1133">Transmembrane helix</keyword>
<protein>
    <recommendedName>
        <fullName evidence="4">DUF4231 domain-containing protein</fullName>
    </recommendedName>
</protein>
<feature type="transmembrane region" description="Helical" evidence="1">
    <location>
        <begin position="12"/>
        <end position="30"/>
    </location>
</feature>
<feature type="transmembrane region" description="Helical" evidence="1">
    <location>
        <begin position="36"/>
        <end position="53"/>
    </location>
</feature>
<dbReference type="RefSeq" id="WP_015026221.1">
    <property type="nucleotide sequence ID" value="NC_018742.1"/>
</dbReference>
<keyword evidence="3" id="KW-1185">Reference proteome</keyword>
<keyword evidence="1" id="KW-0472">Membrane</keyword>
<reference evidence="2 3" key="1">
    <citation type="submission" date="2011-07" db="EMBL/GenBank/DDBJ databases">
        <title>The complete genome of plasmid 1 of Emticicia oligotrophica DSM 17448.</title>
        <authorList>
            <consortium name="US DOE Joint Genome Institute (JGI-PGF)"/>
            <person name="Lucas S."/>
            <person name="Han J."/>
            <person name="Lapidus A."/>
            <person name="Bruce D."/>
            <person name="Goodwin L."/>
            <person name="Pitluck S."/>
            <person name="Peters L."/>
            <person name="Kyrpides N."/>
            <person name="Mavromatis K."/>
            <person name="Ivanova N."/>
            <person name="Ovchinnikova G."/>
            <person name="Teshima H."/>
            <person name="Detter J.C."/>
            <person name="Tapia R."/>
            <person name="Han C."/>
            <person name="Land M."/>
            <person name="Hauser L."/>
            <person name="Markowitz V."/>
            <person name="Cheng J.-F."/>
            <person name="Hugenholtz P."/>
            <person name="Woyke T."/>
            <person name="Wu D."/>
            <person name="Tindall B."/>
            <person name="Pomrenke H."/>
            <person name="Brambilla E."/>
            <person name="Klenk H.-P."/>
            <person name="Eisen J.A."/>
        </authorList>
    </citation>
    <scope>NUCLEOTIDE SEQUENCE [LARGE SCALE GENOMIC DNA]</scope>
    <source>
        <strain evidence="3">DSM 17448 / GPTSA100-15</strain>
        <plasmid evidence="2 3">pEMTOL01</plasmid>
    </source>
</reference>
<evidence type="ECO:0008006" key="4">
    <source>
        <dbReference type="Google" id="ProtNLM"/>
    </source>
</evidence>
<evidence type="ECO:0000313" key="2">
    <source>
        <dbReference type="EMBL" id="AFK05475.1"/>
    </source>
</evidence>
<feature type="transmembrane region" description="Helical" evidence="1">
    <location>
        <begin position="163"/>
        <end position="181"/>
    </location>
</feature>
<accession>A0ABM5N7R9</accession>
<evidence type="ECO:0000256" key="1">
    <source>
        <dbReference type="SAM" id="Phobius"/>
    </source>
</evidence>
<keyword evidence="2" id="KW-0614">Plasmid</keyword>
<feature type="transmembrane region" description="Helical" evidence="1">
    <location>
        <begin position="201"/>
        <end position="219"/>
    </location>
</feature>
<name>A0ABM5N7R9_EMTOG</name>
<sequence length="237" mass="27776">MFDNYTLKARVYPLLILFFPIFIVGVSYSFKFESYIQVFTSIGLVGALSYLMSQFGRDLGKKKESNLWKEWGGMPSVQLLRLSNQEIDKHTKQRYHSKMQALIPVQNPPDAAMETNNPNEADEIYRAWCKYIINHTRDETKFSLLLKENTSYGFRRNLWGLKFYGIILIIILLATNYLFWIKETNSFNPLEMPVNFQYCSLSLIVILIIWLFVITKSWIKLVAFAYAERLCESIESI</sequence>